<evidence type="ECO:0000313" key="2">
    <source>
        <dbReference type="Proteomes" id="UP000001822"/>
    </source>
</evidence>
<evidence type="ECO:0000313" key="1">
    <source>
        <dbReference type="EMBL" id="ABG58262.1"/>
    </source>
</evidence>
<organism evidence="1 2">
    <name type="scientific">Cytophaga hutchinsonii (strain ATCC 33406 / DSM 1761 / CIP 103989 / NBRC 15051 / NCIMB 9469 / D465)</name>
    <dbReference type="NCBI Taxonomy" id="269798"/>
    <lineage>
        <taxon>Bacteria</taxon>
        <taxon>Pseudomonadati</taxon>
        <taxon>Bacteroidota</taxon>
        <taxon>Cytophagia</taxon>
        <taxon>Cytophagales</taxon>
        <taxon>Cytophagaceae</taxon>
        <taxon>Cytophaga</taxon>
    </lineage>
</organism>
<sequence length="236" mass="27854">MIRYKDIHIPKPCSVNYDALPGDEMKRLCSNCKEHVYDFRGKNEAYLNKVFNTHGKVCGVYYEDQIQKPSIRIERPFYYTLVTKAVSIALFVKTFLTSHHTDASTTYYPPVHYEQQDSIAAIKAQFKNKPKKYNSYTISIYINTVLYKKNISVYDGYLFMPDATSPDDSIKIIVHKKKALRYHNVSHSIKHKEYLFTFKEADKIVVEIDYKFHFTLIKKRQIRGKRRSVVGDYRDY</sequence>
<keyword evidence="2" id="KW-1185">Reference proteome</keyword>
<accession>A0A6N4SPJ8</accession>
<dbReference type="AlphaFoldDB" id="A0A6N4SPJ8"/>
<gene>
    <name evidence="1" type="ordered locus">CHU_0985</name>
</gene>
<proteinExistence type="predicted"/>
<dbReference type="RefSeq" id="WP_011584377.1">
    <property type="nucleotide sequence ID" value="NC_008255.1"/>
</dbReference>
<dbReference type="OrthoDB" id="7432683at2"/>
<protein>
    <submittedName>
        <fullName evidence="1">Uncharacterized protein</fullName>
    </submittedName>
</protein>
<dbReference type="EMBL" id="CP000383">
    <property type="protein sequence ID" value="ABG58262.1"/>
    <property type="molecule type" value="Genomic_DNA"/>
</dbReference>
<dbReference type="Proteomes" id="UP000001822">
    <property type="component" value="Chromosome"/>
</dbReference>
<dbReference type="KEGG" id="chu:CHU_0985"/>
<name>A0A6N4SPJ8_CYTH3</name>
<reference evidence="1 2" key="1">
    <citation type="journal article" date="2007" name="Appl. Environ. Microbiol.">
        <title>Genome sequence of the cellulolytic gliding bacterium Cytophaga hutchinsonii.</title>
        <authorList>
            <person name="Xie G."/>
            <person name="Bruce D.C."/>
            <person name="Challacombe J.F."/>
            <person name="Chertkov O."/>
            <person name="Detter J.C."/>
            <person name="Gilna P."/>
            <person name="Han C.S."/>
            <person name="Lucas S."/>
            <person name="Misra M."/>
            <person name="Myers G.L."/>
            <person name="Richardson P."/>
            <person name="Tapia R."/>
            <person name="Thayer N."/>
            <person name="Thompson L.S."/>
            <person name="Brettin T.S."/>
            <person name="Henrissat B."/>
            <person name="Wilson D.B."/>
            <person name="McBride M.J."/>
        </authorList>
    </citation>
    <scope>NUCLEOTIDE SEQUENCE [LARGE SCALE GENOMIC DNA]</scope>
    <source>
        <strain evidence="2">ATCC 33406 / DSM 1761 / CIP 103989 / NBRC 15051 / NCIMB 9469 / D465</strain>
    </source>
</reference>